<feature type="transmembrane region" description="Helical" evidence="8">
    <location>
        <begin position="305"/>
        <end position="328"/>
    </location>
</feature>
<organism evidence="10 11">
    <name type="scientific">Micromonospora pattaloongensis</name>
    <dbReference type="NCBI Taxonomy" id="405436"/>
    <lineage>
        <taxon>Bacteria</taxon>
        <taxon>Bacillati</taxon>
        <taxon>Actinomycetota</taxon>
        <taxon>Actinomycetes</taxon>
        <taxon>Micromonosporales</taxon>
        <taxon>Micromonosporaceae</taxon>
        <taxon>Micromonospora</taxon>
    </lineage>
</organism>
<evidence type="ECO:0000256" key="4">
    <source>
        <dbReference type="ARBA" id="ARBA00022475"/>
    </source>
</evidence>
<dbReference type="EMBL" id="FNPH01000006">
    <property type="protein sequence ID" value="SDZ17799.1"/>
    <property type="molecule type" value="Genomic_DNA"/>
</dbReference>
<protein>
    <submittedName>
        <fullName evidence="10">MFS transporter, YNFM family, putative membrane transport protein</fullName>
    </submittedName>
</protein>
<dbReference type="Proteomes" id="UP000242415">
    <property type="component" value="Unassembled WGS sequence"/>
</dbReference>
<feature type="transmembrane region" description="Helical" evidence="8">
    <location>
        <begin position="165"/>
        <end position="186"/>
    </location>
</feature>
<dbReference type="SUPFAM" id="SSF103473">
    <property type="entry name" value="MFS general substrate transporter"/>
    <property type="match status" value="1"/>
</dbReference>
<comment type="subcellular location">
    <subcellularLocation>
        <location evidence="1">Cell membrane</location>
        <topology evidence="1">Multi-pass membrane protein</topology>
    </subcellularLocation>
</comment>
<gene>
    <name evidence="10" type="ORF">SAMN05444365_106172</name>
</gene>
<feature type="transmembrane region" description="Helical" evidence="8">
    <location>
        <begin position="138"/>
        <end position="159"/>
    </location>
</feature>
<feature type="transmembrane region" description="Helical" evidence="8">
    <location>
        <begin position="84"/>
        <end position="103"/>
    </location>
</feature>
<feature type="domain" description="Major facilitator superfamily (MFS) profile" evidence="9">
    <location>
        <begin position="13"/>
        <end position="392"/>
    </location>
</feature>
<evidence type="ECO:0000259" key="9">
    <source>
        <dbReference type="PROSITE" id="PS50850"/>
    </source>
</evidence>
<comment type="similarity">
    <text evidence="2">Belongs to the major facilitator superfamily.</text>
</comment>
<feature type="transmembrane region" description="Helical" evidence="8">
    <location>
        <begin position="12"/>
        <end position="35"/>
    </location>
</feature>
<keyword evidence="6 8" id="KW-1133">Transmembrane helix</keyword>
<keyword evidence="4" id="KW-1003">Cell membrane</keyword>
<keyword evidence="7 8" id="KW-0472">Membrane</keyword>
<dbReference type="GO" id="GO:0022857">
    <property type="term" value="F:transmembrane transporter activity"/>
    <property type="evidence" value="ECO:0007669"/>
    <property type="project" value="InterPro"/>
</dbReference>
<feature type="transmembrane region" description="Helical" evidence="8">
    <location>
        <begin position="249"/>
        <end position="270"/>
    </location>
</feature>
<dbReference type="AlphaFoldDB" id="A0A1H3QYL1"/>
<dbReference type="STRING" id="405436.SAMN05444365_106172"/>
<dbReference type="InterPro" id="IPR020846">
    <property type="entry name" value="MFS_dom"/>
</dbReference>
<evidence type="ECO:0000256" key="8">
    <source>
        <dbReference type="SAM" id="Phobius"/>
    </source>
</evidence>
<evidence type="ECO:0000256" key="3">
    <source>
        <dbReference type="ARBA" id="ARBA00022448"/>
    </source>
</evidence>
<evidence type="ECO:0000313" key="11">
    <source>
        <dbReference type="Proteomes" id="UP000242415"/>
    </source>
</evidence>
<proteinExistence type="inferred from homology"/>
<evidence type="ECO:0000256" key="5">
    <source>
        <dbReference type="ARBA" id="ARBA00022692"/>
    </source>
</evidence>
<dbReference type="PANTHER" id="PTHR43271">
    <property type="entry name" value="BLL2771 PROTEIN"/>
    <property type="match status" value="1"/>
</dbReference>
<feature type="transmembrane region" description="Helical" evidence="8">
    <location>
        <begin position="340"/>
        <end position="358"/>
    </location>
</feature>
<feature type="transmembrane region" description="Helical" evidence="8">
    <location>
        <begin position="216"/>
        <end position="237"/>
    </location>
</feature>
<sequence>MPHRRGTPGFRRITWALFAAGLATFTTLYCVQSLLPALTEQFRISPATSSLAVSLGTAGLAVGIIPLTALSAVWGRTRMMTTSLFLAASLGIAQAFSPGFPVLLALRGAQGLVLAGVVATAMSYLAEEVERGSLGFAMGLYVAGNSIGGMAGRLIGSLVLDVSNWRWALAVVGALALGCAVLYRALILPSAHFRPVPPRLPALAGAVARAVADRGLLRLFCCGLLLMGGFVTVYNYLGFRLLAVPFGLPHAVAGLISVVYLAGSISSALAGRMADVLGRPRMLWATTLVMLAGVVLMLPSNLVSVTVGLVVTTAGFFAAHTTASSWVGARAATLGVQGPALYLCCYYLGSSIGGWLGGLAYGGAGWAGVTGYVGASVLTVLLLALSLRTLLPATSTTTPPSAMRAAGAS</sequence>
<evidence type="ECO:0000256" key="7">
    <source>
        <dbReference type="ARBA" id="ARBA00023136"/>
    </source>
</evidence>
<dbReference type="CDD" id="cd17324">
    <property type="entry name" value="MFS_NepI_like"/>
    <property type="match status" value="1"/>
</dbReference>
<reference evidence="11" key="1">
    <citation type="submission" date="2016-10" db="EMBL/GenBank/DDBJ databases">
        <authorList>
            <person name="Varghese N."/>
            <person name="Submissions S."/>
        </authorList>
    </citation>
    <scope>NUCLEOTIDE SEQUENCE [LARGE SCALE GENOMIC DNA]</scope>
    <source>
        <strain evidence="11">DSM 45245</strain>
    </source>
</reference>
<dbReference type="GO" id="GO:0005886">
    <property type="term" value="C:plasma membrane"/>
    <property type="evidence" value="ECO:0007669"/>
    <property type="project" value="UniProtKB-SubCell"/>
</dbReference>
<keyword evidence="11" id="KW-1185">Reference proteome</keyword>
<accession>A0A1H3QYL1</accession>
<dbReference type="PROSITE" id="PS50850">
    <property type="entry name" value="MFS"/>
    <property type="match status" value="1"/>
</dbReference>
<feature type="transmembrane region" description="Helical" evidence="8">
    <location>
        <begin position="109"/>
        <end position="126"/>
    </location>
</feature>
<evidence type="ECO:0000313" key="10">
    <source>
        <dbReference type="EMBL" id="SDZ17799.1"/>
    </source>
</evidence>
<name>A0A1H3QYL1_9ACTN</name>
<evidence type="ECO:0000256" key="1">
    <source>
        <dbReference type="ARBA" id="ARBA00004651"/>
    </source>
</evidence>
<evidence type="ECO:0000256" key="2">
    <source>
        <dbReference type="ARBA" id="ARBA00008335"/>
    </source>
</evidence>
<dbReference type="PANTHER" id="PTHR43271:SF1">
    <property type="entry name" value="INNER MEMBRANE TRANSPORT PROTEIN YNFM"/>
    <property type="match status" value="1"/>
</dbReference>
<feature type="transmembrane region" description="Helical" evidence="8">
    <location>
        <begin position="282"/>
        <end position="299"/>
    </location>
</feature>
<feature type="transmembrane region" description="Helical" evidence="8">
    <location>
        <begin position="47"/>
        <end position="72"/>
    </location>
</feature>
<dbReference type="Gene3D" id="1.20.1250.20">
    <property type="entry name" value="MFS general substrate transporter like domains"/>
    <property type="match status" value="1"/>
</dbReference>
<dbReference type="InterPro" id="IPR036259">
    <property type="entry name" value="MFS_trans_sf"/>
</dbReference>
<dbReference type="InterPro" id="IPR011701">
    <property type="entry name" value="MFS"/>
</dbReference>
<evidence type="ECO:0000256" key="6">
    <source>
        <dbReference type="ARBA" id="ARBA00022989"/>
    </source>
</evidence>
<dbReference type="Pfam" id="PF07690">
    <property type="entry name" value="MFS_1"/>
    <property type="match status" value="1"/>
</dbReference>
<feature type="transmembrane region" description="Helical" evidence="8">
    <location>
        <begin position="364"/>
        <end position="385"/>
    </location>
</feature>
<keyword evidence="3" id="KW-0813">Transport</keyword>
<keyword evidence="5 8" id="KW-0812">Transmembrane</keyword>